<keyword evidence="7" id="KW-0472">Membrane</keyword>
<dbReference type="Proteomes" id="UP000249799">
    <property type="component" value="Chromosome"/>
</dbReference>
<keyword evidence="5 8" id="KW-0653">Protein transport</keyword>
<keyword evidence="4" id="KW-0812">Transmembrane</keyword>
<dbReference type="PANTHER" id="PTHR30625">
    <property type="entry name" value="PROTEIN TOLQ"/>
    <property type="match status" value="1"/>
</dbReference>
<organism evidence="9 10">
    <name type="scientific">Bradymonas sediminis</name>
    <dbReference type="NCBI Taxonomy" id="1548548"/>
    <lineage>
        <taxon>Bacteria</taxon>
        <taxon>Deltaproteobacteria</taxon>
        <taxon>Bradymonadales</taxon>
        <taxon>Bradymonadaceae</taxon>
        <taxon>Bradymonas</taxon>
    </lineage>
</organism>
<evidence type="ECO:0000256" key="1">
    <source>
        <dbReference type="ARBA" id="ARBA00004651"/>
    </source>
</evidence>
<reference evidence="9 10" key="1">
    <citation type="submission" date="2018-06" db="EMBL/GenBank/DDBJ databases">
        <title>Lujinxingia sediminis gen. nov. sp. nov., a new facultative anaerobic member of the class Deltaproteobacteria, and proposal of Lujinxingaceae fam. nov.</title>
        <authorList>
            <person name="Guo L.-Y."/>
            <person name="Li C.-M."/>
            <person name="Wang S."/>
            <person name="Du Z.-J."/>
        </authorList>
    </citation>
    <scope>NUCLEOTIDE SEQUENCE [LARGE SCALE GENOMIC DNA]</scope>
    <source>
        <strain evidence="9 10">FA350</strain>
    </source>
</reference>
<dbReference type="Pfam" id="PF01618">
    <property type="entry name" value="MotA_ExbB"/>
    <property type="match status" value="1"/>
</dbReference>
<comment type="similarity">
    <text evidence="8">Belongs to the exbB/tolQ family.</text>
</comment>
<dbReference type="InterPro" id="IPR050790">
    <property type="entry name" value="ExbB/TolQ_transport"/>
</dbReference>
<dbReference type="EMBL" id="CP030032">
    <property type="protein sequence ID" value="AWV89791.1"/>
    <property type="molecule type" value="Genomic_DNA"/>
</dbReference>
<evidence type="ECO:0000256" key="4">
    <source>
        <dbReference type="ARBA" id="ARBA00022692"/>
    </source>
</evidence>
<dbReference type="OrthoDB" id="9784084at2"/>
<comment type="subcellular location">
    <subcellularLocation>
        <location evidence="1">Cell membrane</location>
        <topology evidence="1">Multi-pass membrane protein</topology>
    </subcellularLocation>
    <subcellularLocation>
        <location evidence="8">Membrane</location>
        <topology evidence="8">Multi-pass membrane protein</topology>
    </subcellularLocation>
</comment>
<protein>
    <submittedName>
        <fullName evidence="9">MotA/TolQ/ExbB proton channel family protein</fullName>
    </submittedName>
</protein>
<dbReference type="RefSeq" id="WP_111334720.1">
    <property type="nucleotide sequence ID" value="NZ_CP030032.1"/>
</dbReference>
<name>A0A2Z4FLG9_9DELT</name>
<dbReference type="PANTHER" id="PTHR30625:SF15">
    <property type="entry name" value="BIOPOLYMER TRANSPORT PROTEIN EXBB"/>
    <property type="match status" value="1"/>
</dbReference>
<evidence type="ECO:0000256" key="5">
    <source>
        <dbReference type="ARBA" id="ARBA00022927"/>
    </source>
</evidence>
<dbReference type="InterPro" id="IPR002898">
    <property type="entry name" value="MotA_ExbB_proton_chnl"/>
</dbReference>
<evidence type="ECO:0000256" key="2">
    <source>
        <dbReference type="ARBA" id="ARBA00022448"/>
    </source>
</evidence>
<evidence type="ECO:0000313" key="9">
    <source>
        <dbReference type="EMBL" id="AWV89791.1"/>
    </source>
</evidence>
<dbReference type="KEGG" id="bsed:DN745_10760"/>
<accession>A0A2Z4FLG9</accession>
<evidence type="ECO:0000256" key="6">
    <source>
        <dbReference type="ARBA" id="ARBA00022989"/>
    </source>
</evidence>
<keyword evidence="2 8" id="KW-0813">Transport</keyword>
<evidence type="ECO:0000313" key="10">
    <source>
        <dbReference type="Proteomes" id="UP000249799"/>
    </source>
</evidence>
<keyword evidence="6" id="KW-1133">Transmembrane helix</keyword>
<dbReference type="GO" id="GO:0005886">
    <property type="term" value="C:plasma membrane"/>
    <property type="evidence" value="ECO:0007669"/>
    <property type="project" value="UniProtKB-SubCell"/>
</dbReference>
<proteinExistence type="inferred from homology"/>
<evidence type="ECO:0000256" key="7">
    <source>
        <dbReference type="ARBA" id="ARBA00023136"/>
    </source>
</evidence>
<keyword evidence="3" id="KW-1003">Cell membrane</keyword>
<dbReference type="GO" id="GO:0017038">
    <property type="term" value="P:protein import"/>
    <property type="evidence" value="ECO:0007669"/>
    <property type="project" value="TreeGrafter"/>
</dbReference>
<evidence type="ECO:0000256" key="3">
    <source>
        <dbReference type="ARBA" id="ARBA00022475"/>
    </source>
</evidence>
<sequence>MNDIANAFRADGAIWMYLILATSIIAIGIAIERFIFLFFKYNINAQAFMAQIQKLVMADNIDRAIKLCNAAPTRALPRVIKAGLTRADKGEVEIQNAMEEISLEVVPMVQKRTPALAAVANIATLLGLLGTVIGLIDAFKALESADPSMQQQMLSAGIALAMSTTAFGLIVAIPTLTAHLILTGMTKKILDEIDLYSVKLENMLVTRGKGAQ</sequence>
<evidence type="ECO:0000256" key="8">
    <source>
        <dbReference type="RuleBase" id="RU004057"/>
    </source>
</evidence>
<gene>
    <name evidence="9" type="ORF">DN745_10760</name>
</gene>
<dbReference type="AlphaFoldDB" id="A0A2Z4FLG9"/>
<keyword evidence="10" id="KW-1185">Reference proteome</keyword>